<gene>
    <name evidence="2" type="ORF">GMARGA_LOCUS39331</name>
</gene>
<feature type="region of interest" description="Disordered" evidence="1">
    <location>
        <begin position="54"/>
        <end position="83"/>
    </location>
</feature>
<sequence length="83" mass="9192">MNMSITKTQIQATMEFLDKETDQATMELNPDTNSSEMETIDPTENRLTSTQVTEAGALDPEVNTSESYIPEITTKDTLSGDDE</sequence>
<keyword evidence="3" id="KW-1185">Reference proteome</keyword>
<protein>
    <submittedName>
        <fullName evidence="2">19268_t:CDS:1</fullName>
    </submittedName>
</protein>
<comment type="caution">
    <text evidence="2">The sequence shown here is derived from an EMBL/GenBank/DDBJ whole genome shotgun (WGS) entry which is preliminary data.</text>
</comment>
<organism evidence="2 3">
    <name type="scientific">Gigaspora margarita</name>
    <dbReference type="NCBI Taxonomy" id="4874"/>
    <lineage>
        <taxon>Eukaryota</taxon>
        <taxon>Fungi</taxon>
        <taxon>Fungi incertae sedis</taxon>
        <taxon>Mucoromycota</taxon>
        <taxon>Glomeromycotina</taxon>
        <taxon>Glomeromycetes</taxon>
        <taxon>Diversisporales</taxon>
        <taxon>Gigasporaceae</taxon>
        <taxon>Gigaspora</taxon>
    </lineage>
</organism>
<dbReference type="Proteomes" id="UP000789901">
    <property type="component" value="Unassembled WGS sequence"/>
</dbReference>
<evidence type="ECO:0000256" key="1">
    <source>
        <dbReference type="SAM" id="MobiDB-lite"/>
    </source>
</evidence>
<name>A0ABN7X6V4_GIGMA</name>
<proteinExistence type="predicted"/>
<evidence type="ECO:0000313" key="2">
    <source>
        <dbReference type="EMBL" id="CAG8848729.1"/>
    </source>
</evidence>
<accession>A0ABN7X6V4</accession>
<reference evidence="2 3" key="1">
    <citation type="submission" date="2021-06" db="EMBL/GenBank/DDBJ databases">
        <authorList>
            <person name="Kallberg Y."/>
            <person name="Tangrot J."/>
            <person name="Rosling A."/>
        </authorList>
    </citation>
    <scope>NUCLEOTIDE SEQUENCE [LARGE SCALE GENOMIC DNA]</scope>
    <source>
        <strain evidence="2 3">120-4 pot B 10/14</strain>
    </source>
</reference>
<dbReference type="EMBL" id="CAJVQB010093225">
    <property type="protein sequence ID" value="CAG8848729.1"/>
    <property type="molecule type" value="Genomic_DNA"/>
</dbReference>
<evidence type="ECO:0000313" key="3">
    <source>
        <dbReference type="Proteomes" id="UP000789901"/>
    </source>
</evidence>